<dbReference type="Pfam" id="PF00480">
    <property type="entry name" value="ROK"/>
    <property type="match status" value="1"/>
</dbReference>
<dbReference type="PATRIC" id="fig|743722.3.peg.118"/>
<dbReference type="InterPro" id="IPR036388">
    <property type="entry name" value="WH-like_DNA-bd_sf"/>
</dbReference>
<dbReference type="PROSITE" id="PS01125">
    <property type="entry name" value="ROK"/>
    <property type="match status" value="1"/>
</dbReference>
<sequence>MTFLEDSEKDNVSGVAYKNNSIKKEIVAILTIQGKRTIPELSKELNLSVPKVTTLISELSDEGLVSDYGKSASATGRRPNNYGLVPTSGFFLGVDVKHNHVNISLIDLLGQVVCISDYNSYHLANEKSSLEDLVNIIKNFIKKSPVPRQKILGLGLNLSGRINYSTGYSYSFFHFSEEPLSAYLEKELKMRAFIENDSRAMAYGEFVSGVVGRERNVLFLNLDYGIGMGIMINGQLYYGKSGFAGEFGHIPLFDNDIICQCGKKGCLETEASGRALRKLFIEKLREGHSSLITEKMPIEDITLDDILQAAKNDDVLAIELLAQIGEKLGRGIALLINLYNPELIVLGGVLSETSQYILFPIKSAINKFSLNLVNSDTQIKISTLGEKAGAIGACLLVRDRFFV</sequence>
<organism evidence="2">
    <name type="scientific">Sphingobacterium sp. (strain 21)</name>
    <dbReference type="NCBI Taxonomy" id="743722"/>
    <lineage>
        <taxon>Bacteria</taxon>
        <taxon>Pseudomonadati</taxon>
        <taxon>Bacteroidota</taxon>
        <taxon>Sphingobacteriia</taxon>
        <taxon>Sphingobacteriales</taxon>
        <taxon>Sphingobacteriaceae</taxon>
        <taxon>Sphingobacterium</taxon>
    </lineage>
</organism>
<dbReference type="Gene3D" id="1.10.10.10">
    <property type="entry name" value="Winged helix-like DNA-binding domain superfamily/Winged helix DNA-binding domain"/>
    <property type="match status" value="1"/>
</dbReference>
<dbReference type="HOGENOM" id="CLU_036604_13_1_10"/>
<evidence type="ECO:0000313" key="2">
    <source>
        <dbReference type="EMBL" id="ADZ76701.1"/>
    </source>
</evidence>
<proteinExistence type="inferred from homology"/>
<name>F4CEK6_SPHS2</name>
<dbReference type="SUPFAM" id="SSF46785">
    <property type="entry name" value="Winged helix' DNA-binding domain"/>
    <property type="match status" value="1"/>
</dbReference>
<accession>F4CEK6</accession>
<dbReference type="eggNOG" id="COG1940">
    <property type="taxonomic scope" value="Bacteria"/>
</dbReference>
<dbReference type="PANTHER" id="PTHR18964">
    <property type="entry name" value="ROK (REPRESSOR, ORF, KINASE) FAMILY"/>
    <property type="match status" value="1"/>
</dbReference>
<dbReference type="OrthoDB" id="9810372at2"/>
<keyword evidence="2" id="KW-0418">Kinase</keyword>
<reference evidence="2" key="1">
    <citation type="submission" date="2011-03" db="EMBL/GenBank/DDBJ databases">
        <title>Complete sequence of Sphingobacterium sp. 21.</title>
        <authorList>
            <consortium name="US DOE Joint Genome Institute"/>
            <person name="Lucas S."/>
            <person name="Copeland A."/>
            <person name="Lapidus A."/>
            <person name="Cheng J.-F."/>
            <person name="Goodwin L."/>
            <person name="Pitluck S."/>
            <person name="Davenport K."/>
            <person name="Detter J.C."/>
            <person name="Han C."/>
            <person name="Tapia R."/>
            <person name="Land M."/>
            <person name="Hauser L."/>
            <person name="Kyrpides N."/>
            <person name="Ivanova N."/>
            <person name="Ovchinnikova G."/>
            <person name="Pagani I."/>
            <person name="Siebers A.K."/>
            <person name="Allgaier M."/>
            <person name="Thelen M.P."/>
            <person name="Hugenholtz P."/>
            <person name="Woyke T."/>
        </authorList>
    </citation>
    <scope>NUCLEOTIDE SEQUENCE</scope>
    <source>
        <strain evidence="2">21</strain>
    </source>
</reference>
<comment type="similarity">
    <text evidence="1">Belongs to the ROK (NagC/XylR) family.</text>
</comment>
<keyword evidence="2" id="KW-0808">Transferase</keyword>
<dbReference type="STRING" id="743722.Sph21_0111"/>
<dbReference type="Gene3D" id="3.30.420.40">
    <property type="match status" value="2"/>
</dbReference>
<dbReference type="PANTHER" id="PTHR18964:SF149">
    <property type="entry name" value="BIFUNCTIONAL UDP-N-ACETYLGLUCOSAMINE 2-EPIMERASE_N-ACETYLMANNOSAMINE KINASE"/>
    <property type="match status" value="1"/>
</dbReference>
<dbReference type="Pfam" id="PF13412">
    <property type="entry name" value="HTH_24"/>
    <property type="match status" value="1"/>
</dbReference>
<dbReference type="AlphaFoldDB" id="F4CEK6"/>
<dbReference type="InterPro" id="IPR000600">
    <property type="entry name" value="ROK"/>
</dbReference>
<dbReference type="GO" id="GO:0004340">
    <property type="term" value="F:glucokinase activity"/>
    <property type="evidence" value="ECO:0007669"/>
    <property type="project" value="UniProtKB-EC"/>
</dbReference>
<dbReference type="SUPFAM" id="SSF53067">
    <property type="entry name" value="Actin-like ATPase domain"/>
    <property type="match status" value="2"/>
</dbReference>
<dbReference type="KEGG" id="shg:Sph21_0111"/>
<dbReference type="EMBL" id="CP002584">
    <property type="protein sequence ID" value="ADZ76701.1"/>
    <property type="molecule type" value="Genomic_DNA"/>
</dbReference>
<dbReference type="InterPro" id="IPR049874">
    <property type="entry name" value="ROK_cs"/>
</dbReference>
<protein>
    <submittedName>
        <fullName evidence="2">Glucokinase</fullName>
        <ecNumber evidence="2">2.7.1.2</ecNumber>
    </submittedName>
</protein>
<dbReference type="InterPro" id="IPR043129">
    <property type="entry name" value="ATPase_NBD"/>
</dbReference>
<evidence type="ECO:0000256" key="1">
    <source>
        <dbReference type="ARBA" id="ARBA00006479"/>
    </source>
</evidence>
<dbReference type="InterPro" id="IPR036390">
    <property type="entry name" value="WH_DNA-bd_sf"/>
</dbReference>
<dbReference type="EC" id="2.7.1.2" evidence="2"/>
<gene>
    <name evidence="2" type="ordered locus">Sph21_0111</name>
</gene>